<dbReference type="Proteomes" id="UP000031575">
    <property type="component" value="Unassembled WGS sequence"/>
</dbReference>
<dbReference type="HOGENOM" id="CLU_010194_1_0_1"/>
<evidence type="ECO:0000313" key="6">
    <source>
        <dbReference type="Proteomes" id="UP000031575"/>
    </source>
</evidence>
<dbReference type="FunFam" id="3.40.50.720:FF:000084">
    <property type="entry name" value="Short-chain dehydrogenase reductase"/>
    <property type="match status" value="1"/>
</dbReference>
<dbReference type="CDD" id="cd05233">
    <property type="entry name" value="SDR_c"/>
    <property type="match status" value="1"/>
</dbReference>
<dbReference type="RefSeq" id="XP_040618830.1">
    <property type="nucleotide sequence ID" value="XM_040759056.1"/>
</dbReference>
<dbReference type="OrthoDB" id="1669814at2759"/>
<gene>
    <name evidence="5" type="ORF">SPBR_00737</name>
</gene>
<feature type="domain" description="Ketoreductase" evidence="4">
    <location>
        <begin position="9"/>
        <end position="197"/>
    </location>
</feature>
<reference evidence="5 6" key="1">
    <citation type="journal article" date="2014" name="BMC Genomics">
        <title>Comparative genomics of the major fungal agents of human and animal Sporotrichosis: Sporothrix schenckii and Sporothrix brasiliensis.</title>
        <authorList>
            <person name="Teixeira M.M."/>
            <person name="de Almeida L.G."/>
            <person name="Kubitschek-Barreira P."/>
            <person name="Alves F.L."/>
            <person name="Kioshima E.S."/>
            <person name="Abadio A.K."/>
            <person name="Fernandes L."/>
            <person name="Derengowski L.S."/>
            <person name="Ferreira K.S."/>
            <person name="Souza R.C."/>
            <person name="Ruiz J.C."/>
            <person name="de Andrade N.C."/>
            <person name="Paes H.C."/>
            <person name="Nicola A.M."/>
            <person name="Albuquerque P."/>
            <person name="Gerber A.L."/>
            <person name="Martins V.P."/>
            <person name="Peconick L.D."/>
            <person name="Neto A.V."/>
            <person name="Chaucanez C.B."/>
            <person name="Silva P.A."/>
            <person name="Cunha O.L."/>
            <person name="de Oliveira F.F."/>
            <person name="dos Santos T.C."/>
            <person name="Barros A.L."/>
            <person name="Soares M.A."/>
            <person name="de Oliveira L.M."/>
            <person name="Marini M.M."/>
            <person name="Villalobos-Duno H."/>
            <person name="Cunha M.M."/>
            <person name="de Hoog S."/>
            <person name="da Silveira J.F."/>
            <person name="Henrissat B."/>
            <person name="Nino-Vega G.A."/>
            <person name="Cisalpino P.S."/>
            <person name="Mora-Montes H.M."/>
            <person name="Almeida S.R."/>
            <person name="Stajich J.E."/>
            <person name="Lopes-Bezerra L.M."/>
            <person name="Vasconcelos A.T."/>
            <person name="Felipe M.S."/>
        </authorList>
    </citation>
    <scope>NUCLEOTIDE SEQUENCE [LARGE SCALE GENOMIC DNA]</scope>
    <source>
        <strain evidence="5 6">5110</strain>
    </source>
</reference>
<dbReference type="Pfam" id="PF13561">
    <property type="entry name" value="adh_short_C2"/>
    <property type="match status" value="1"/>
</dbReference>
<keyword evidence="6" id="KW-1185">Reference proteome</keyword>
<protein>
    <submittedName>
        <fullName evidence="5">Oxidoreductase, short chain dehydrogenase/reductase family protein</fullName>
    </submittedName>
</protein>
<evidence type="ECO:0000313" key="5">
    <source>
        <dbReference type="EMBL" id="KIH90820.1"/>
    </source>
</evidence>
<dbReference type="Gene3D" id="3.40.50.720">
    <property type="entry name" value="NAD(P)-binding Rossmann-like Domain"/>
    <property type="match status" value="1"/>
</dbReference>
<dbReference type="GO" id="GO:0016491">
    <property type="term" value="F:oxidoreductase activity"/>
    <property type="evidence" value="ECO:0007669"/>
    <property type="project" value="UniProtKB-KW"/>
</dbReference>
<comment type="caution">
    <text evidence="5">The sequence shown here is derived from an EMBL/GenBank/DDBJ whole genome shotgun (WGS) entry which is preliminary data.</text>
</comment>
<name>A0A0C2IVK3_9PEZI</name>
<dbReference type="AlphaFoldDB" id="A0A0C2IVK3"/>
<dbReference type="InterPro" id="IPR002347">
    <property type="entry name" value="SDR_fam"/>
</dbReference>
<dbReference type="EMBL" id="AWTV01000008">
    <property type="protein sequence ID" value="KIH90820.1"/>
    <property type="molecule type" value="Genomic_DNA"/>
</dbReference>
<dbReference type="PRINTS" id="PR00080">
    <property type="entry name" value="SDRFAMILY"/>
</dbReference>
<comment type="similarity">
    <text evidence="1">Belongs to the short-chain dehydrogenases/reductases (SDR) family.</text>
</comment>
<organism evidence="5 6">
    <name type="scientific">Sporothrix brasiliensis 5110</name>
    <dbReference type="NCBI Taxonomy" id="1398154"/>
    <lineage>
        <taxon>Eukaryota</taxon>
        <taxon>Fungi</taxon>
        <taxon>Dikarya</taxon>
        <taxon>Ascomycota</taxon>
        <taxon>Pezizomycotina</taxon>
        <taxon>Sordariomycetes</taxon>
        <taxon>Sordariomycetidae</taxon>
        <taxon>Ophiostomatales</taxon>
        <taxon>Ophiostomataceae</taxon>
        <taxon>Sporothrix</taxon>
    </lineage>
</organism>
<dbReference type="SUPFAM" id="SSF51735">
    <property type="entry name" value="NAD(P)-binding Rossmann-fold domains"/>
    <property type="match status" value="1"/>
</dbReference>
<dbReference type="PANTHER" id="PTHR43180:SF66">
    <property type="entry name" value="SHORT-CHAIN DEHYDROGENASE_REDUCTASE FAMILY PROTEIN"/>
    <property type="match status" value="1"/>
</dbReference>
<dbReference type="PANTHER" id="PTHR43180">
    <property type="entry name" value="3-OXOACYL-(ACYL-CARRIER-PROTEIN) REDUCTASE (AFU_ORTHOLOGUE AFUA_6G11210)"/>
    <property type="match status" value="1"/>
</dbReference>
<dbReference type="PRINTS" id="PR00081">
    <property type="entry name" value="GDHRDH"/>
</dbReference>
<dbReference type="PROSITE" id="PS00061">
    <property type="entry name" value="ADH_SHORT"/>
    <property type="match status" value="1"/>
</dbReference>
<sequence>MSPQQLQGKVIAVTGAASGIGLAFAQLAAARGAKLSLADVSQAGLDKAAAELRATAGADNVLTRVVDVRKYDQVQAWIDATTQTFGRLDGAANMAGVIPKDIGIHTLADQDLEQWDFVLGVNATGLMHCLKAQTRVVADGGSIVNASSIAGVTGRAKNAAYAASKHAVVGLTRSACKEFGYRGVRVNCICPGPIDTPMNHKAHEIVTASGATTHTGQSVLSSTHENALGRAGRPEEVAHLIAYLLSDESTYVSGTAICVDGGSSLVPPLRITPRMCHATSAVTSMGTSVAMLSWLVSTAPSTVVSDW</sequence>
<evidence type="ECO:0000259" key="4">
    <source>
        <dbReference type="SMART" id="SM00822"/>
    </source>
</evidence>
<dbReference type="VEuPathDB" id="FungiDB:SPBR_00737"/>
<evidence type="ECO:0000256" key="3">
    <source>
        <dbReference type="ARBA" id="ARBA00023002"/>
    </source>
</evidence>
<dbReference type="InterPro" id="IPR057326">
    <property type="entry name" value="KR_dom"/>
</dbReference>
<dbReference type="GeneID" id="63673977"/>
<evidence type="ECO:0000256" key="2">
    <source>
        <dbReference type="ARBA" id="ARBA00022857"/>
    </source>
</evidence>
<proteinExistence type="inferred from homology"/>
<dbReference type="InterPro" id="IPR020904">
    <property type="entry name" value="Sc_DH/Rdtase_CS"/>
</dbReference>
<evidence type="ECO:0000256" key="1">
    <source>
        <dbReference type="ARBA" id="ARBA00006484"/>
    </source>
</evidence>
<dbReference type="InterPro" id="IPR036291">
    <property type="entry name" value="NAD(P)-bd_dom_sf"/>
</dbReference>
<dbReference type="SMART" id="SM00822">
    <property type="entry name" value="PKS_KR"/>
    <property type="match status" value="1"/>
</dbReference>
<keyword evidence="2" id="KW-0521">NADP</keyword>
<keyword evidence="3" id="KW-0560">Oxidoreductase</keyword>
<accession>A0A0C2IVK3</accession>